<keyword evidence="1" id="KW-0472">Membrane</keyword>
<reference evidence="3 4" key="1">
    <citation type="submission" date="2020-08" db="EMBL/GenBank/DDBJ databases">
        <title>Sequencing the genomes of 1000 actinobacteria strains.</title>
        <authorList>
            <person name="Klenk H.-P."/>
        </authorList>
    </citation>
    <scope>NUCLEOTIDE SEQUENCE [LARGE SCALE GENOMIC DNA]</scope>
    <source>
        <strain evidence="3 4">DSM 43149</strain>
    </source>
</reference>
<organism evidence="3 4">
    <name type="scientific">Actinoplanes digitatis</name>
    <dbReference type="NCBI Taxonomy" id="1868"/>
    <lineage>
        <taxon>Bacteria</taxon>
        <taxon>Bacillati</taxon>
        <taxon>Actinomycetota</taxon>
        <taxon>Actinomycetes</taxon>
        <taxon>Micromonosporales</taxon>
        <taxon>Micromonosporaceae</taxon>
        <taxon>Actinoplanes</taxon>
    </lineage>
</organism>
<evidence type="ECO:0000313" key="4">
    <source>
        <dbReference type="Proteomes" id="UP000578112"/>
    </source>
</evidence>
<feature type="transmembrane region" description="Helical" evidence="1">
    <location>
        <begin position="95"/>
        <end position="116"/>
    </location>
</feature>
<sequence length="232" mass="24648">MSVAHGRRPGPGERPDRYGMMFVLLLASFVVAGMLDGRLARLITLVFYVVVLVLALRFARLSAGTARWLRRMLLAGSVVVAALVVAVQGPVIEGIAALWTAGFLLLTVFVVVGRVLRHRVVTMQTIFGALSAYLLVGFFFVALFTAAAMLGPGPFFAGGEAVDVDSIQYFAFITLTTTGYGDLTPATAPGRSLAVLDALCGQIFLVTLVARLVSVFGTERRRPGDDVAPADG</sequence>
<proteinExistence type="predicted"/>
<feature type="transmembrane region" description="Helical" evidence="1">
    <location>
        <begin position="18"/>
        <end position="35"/>
    </location>
</feature>
<feature type="transmembrane region" description="Helical" evidence="1">
    <location>
        <begin position="71"/>
        <end position="89"/>
    </location>
</feature>
<keyword evidence="3" id="KW-0406">Ion transport</keyword>
<keyword evidence="1" id="KW-0812">Transmembrane</keyword>
<gene>
    <name evidence="3" type="ORF">BJ971_004416</name>
</gene>
<protein>
    <submittedName>
        <fullName evidence="3">Voltage-gated potassium channel Kch</fullName>
    </submittedName>
</protein>
<evidence type="ECO:0000313" key="3">
    <source>
        <dbReference type="EMBL" id="MBB4763860.1"/>
    </source>
</evidence>
<dbReference type="Proteomes" id="UP000578112">
    <property type="component" value="Unassembled WGS sequence"/>
</dbReference>
<dbReference type="RefSeq" id="WP_184995113.1">
    <property type="nucleotide sequence ID" value="NZ_BOMK01000041.1"/>
</dbReference>
<accession>A0A7W7I052</accession>
<feature type="transmembrane region" description="Helical" evidence="1">
    <location>
        <begin position="128"/>
        <end position="150"/>
    </location>
</feature>
<keyword evidence="1" id="KW-1133">Transmembrane helix</keyword>
<dbReference type="Pfam" id="PF07885">
    <property type="entry name" value="Ion_trans_2"/>
    <property type="match status" value="1"/>
</dbReference>
<feature type="transmembrane region" description="Helical" evidence="1">
    <location>
        <begin position="41"/>
        <end position="59"/>
    </location>
</feature>
<dbReference type="InterPro" id="IPR013099">
    <property type="entry name" value="K_chnl_dom"/>
</dbReference>
<comment type="caution">
    <text evidence="3">The sequence shown here is derived from an EMBL/GenBank/DDBJ whole genome shotgun (WGS) entry which is preliminary data.</text>
</comment>
<evidence type="ECO:0000259" key="2">
    <source>
        <dbReference type="Pfam" id="PF07885"/>
    </source>
</evidence>
<feature type="domain" description="Potassium channel" evidence="2">
    <location>
        <begin position="163"/>
        <end position="216"/>
    </location>
</feature>
<keyword evidence="3" id="KW-0813">Transport</keyword>
<keyword evidence="4" id="KW-1185">Reference proteome</keyword>
<dbReference type="EMBL" id="JACHNH010000001">
    <property type="protein sequence ID" value="MBB4763860.1"/>
    <property type="molecule type" value="Genomic_DNA"/>
</dbReference>
<name>A0A7W7I052_9ACTN</name>
<evidence type="ECO:0000256" key="1">
    <source>
        <dbReference type="SAM" id="Phobius"/>
    </source>
</evidence>
<dbReference type="Gene3D" id="1.10.287.70">
    <property type="match status" value="1"/>
</dbReference>
<dbReference type="AlphaFoldDB" id="A0A7W7I052"/>
<keyword evidence="3" id="KW-0407">Ion channel</keyword>
<dbReference type="SUPFAM" id="SSF81324">
    <property type="entry name" value="Voltage-gated potassium channels"/>
    <property type="match status" value="1"/>
</dbReference>
<feature type="transmembrane region" description="Helical" evidence="1">
    <location>
        <begin position="193"/>
        <end position="213"/>
    </location>
</feature>
<dbReference type="GO" id="GO:0034220">
    <property type="term" value="P:monoatomic ion transmembrane transport"/>
    <property type="evidence" value="ECO:0007669"/>
    <property type="project" value="UniProtKB-KW"/>
</dbReference>